<evidence type="ECO:0000256" key="6">
    <source>
        <dbReference type="SAM" id="Coils"/>
    </source>
</evidence>
<feature type="coiled-coil region" evidence="6">
    <location>
        <begin position="108"/>
        <end position="197"/>
    </location>
</feature>
<name>A0A5Q0BHS2_9GAMM</name>
<dbReference type="Gene3D" id="2.30.30.40">
    <property type="entry name" value="SH3 Domains"/>
    <property type="match status" value="1"/>
</dbReference>
<dbReference type="OrthoDB" id="9790951at2"/>
<keyword evidence="3 8" id="KW-0732">Signal</keyword>
<evidence type="ECO:0000256" key="5">
    <source>
        <dbReference type="ARBA" id="ARBA00023136"/>
    </source>
</evidence>
<organism evidence="10 11">
    <name type="scientific">Candidatus Methylospira mobilis</name>
    <dbReference type="NCBI Taxonomy" id="1808979"/>
    <lineage>
        <taxon>Bacteria</taxon>
        <taxon>Pseudomonadati</taxon>
        <taxon>Pseudomonadota</taxon>
        <taxon>Gammaproteobacteria</taxon>
        <taxon>Methylococcales</taxon>
        <taxon>Methylococcaceae</taxon>
        <taxon>Candidatus Methylospira</taxon>
    </lineage>
</organism>
<dbReference type="PROSITE" id="PS51781">
    <property type="entry name" value="SH3B"/>
    <property type="match status" value="1"/>
</dbReference>
<gene>
    <name evidence="10" type="ORF">F6R98_13025</name>
</gene>
<keyword evidence="11" id="KW-1185">Reference proteome</keyword>
<dbReference type="GO" id="GO:0016020">
    <property type="term" value="C:membrane"/>
    <property type="evidence" value="ECO:0007669"/>
    <property type="project" value="UniProtKB-SubCell"/>
</dbReference>
<evidence type="ECO:0000256" key="4">
    <source>
        <dbReference type="ARBA" id="ARBA00022989"/>
    </source>
</evidence>
<sequence length="231" mass="25511">MEGRGYTMKQVTLTLVLLLATGFSMAGEQAYVTDQLEIQFRSGPSTQNKILRMLKAGTPVDVLEEQESNGFSYVALASGEEGWILSKYLTRHPIPSSLLEAKANSGKLAETLDANKSLKAELQSLKTEKDGADKTTKELHEEVSRLSSELTTIKQASASVIQIQNDRDSLQKKNIELENKLQSIQREKQALDSSTQQNWFMIGAAVLGGGILLGIILPRISLRRKNSWGKF</sequence>
<feature type="chain" id="PRO_5025016496" evidence="8">
    <location>
        <begin position="27"/>
        <end position="231"/>
    </location>
</feature>
<feature type="transmembrane region" description="Helical" evidence="7">
    <location>
        <begin position="199"/>
        <end position="217"/>
    </location>
</feature>
<dbReference type="KEGG" id="mmob:F6R98_13025"/>
<keyword evidence="2 7" id="KW-0812">Transmembrane</keyword>
<dbReference type="InParanoid" id="A0A5Q0BHS2"/>
<dbReference type="Proteomes" id="UP000325755">
    <property type="component" value="Chromosome"/>
</dbReference>
<evidence type="ECO:0000313" key="11">
    <source>
        <dbReference type="Proteomes" id="UP000325755"/>
    </source>
</evidence>
<dbReference type="InterPro" id="IPR016476">
    <property type="entry name" value="SH3_dom_pro"/>
</dbReference>
<reference evidence="10 11" key="1">
    <citation type="submission" date="2019-09" db="EMBL/GenBank/DDBJ databases">
        <title>Ecophysiology of the spiral-shaped methanotroph Methylospira mobilis as revealed by the complete genome sequence.</title>
        <authorList>
            <person name="Oshkin I.Y."/>
            <person name="Dedysh S.N."/>
            <person name="Miroshnikov K."/>
            <person name="Danilova O.V."/>
            <person name="Hakobyan A."/>
            <person name="Liesack W."/>
        </authorList>
    </citation>
    <scope>NUCLEOTIDE SEQUENCE [LARGE SCALE GENOMIC DNA]</scope>
    <source>
        <strain evidence="10 11">Shm1</strain>
    </source>
</reference>
<evidence type="ECO:0000256" key="3">
    <source>
        <dbReference type="ARBA" id="ARBA00022729"/>
    </source>
</evidence>
<feature type="signal peptide" evidence="8">
    <location>
        <begin position="1"/>
        <end position="26"/>
    </location>
</feature>
<evidence type="ECO:0000256" key="2">
    <source>
        <dbReference type="ARBA" id="ARBA00022692"/>
    </source>
</evidence>
<proteinExistence type="predicted"/>
<accession>A0A5Q0BHS2</accession>
<evidence type="ECO:0000259" key="9">
    <source>
        <dbReference type="PROSITE" id="PS51781"/>
    </source>
</evidence>
<comment type="subcellular location">
    <subcellularLocation>
        <location evidence="1">Membrane</location>
        <topology evidence="1">Single-pass membrane protein</topology>
    </subcellularLocation>
</comment>
<evidence type="ECO:0000256" key="1">
    <source>
        <dbReference type="ARBA" id="ARBA00004167"/>
    </source>
</evidence>
<dbReference type="EMBL" id="CP044205">
    <property type="protein sequence ID" value="QFY43425.1"/>
    <property type="molecule type" value="Genomic_DNA"/>
</dbReference>
<feature type="domain" description="SH3b" evidence="9">
    <location>
        <begin position="27"/>
        <end position="93"/>
    </location>
</feature>
<dbReference type="InterPro" id="IPR003646">
    <property type="entry name" value="SH3-like_bac-type"/>
</dbReference>
<dbReference type="AlphaFoldDB" id="A0A5Q0BHS2"/>
<evidence type="ECO:0000313" key="10">
    <source>
        <dbReference type="EMBL" id="QFY43425.1"/>
    </source>
</evidence>
<dbReference type="SMART" id="SM00287">
    <property type="entry name" value="SH3b"/>
    <property type="match status" value="1"/>
</dbReference>
<evidence type="ECO:0000256" key="8">
    <source>
        <dbReference type="SAM" id="SignalP"/>
    </source>
</evidence>
<evidence type="ECO:0000256" key="7">
    <source>
        <dbReference type="SAM" id="Phobius"/>
    </source>
</evidence>
<keyword evidence="5 7" id="KW-0472">Membrane</keyword>
<dbReference type="Pfam" id="PF08239">
    <property type="entry name" value="SH3_3"/>
    <property type="match status" value="1"/>
</dbReference>
<keyword evidence="4 7" id="KW-1133">Transmembrane helix</keyword>
<protein>
    <submittedName>
        <fullName evidence="10">TIGR04211 family SH3 domain-containing protein</fullName>
    </submittedName>
</protein>
<dbReference type="FunCoup" id="A0A5Q0BHS2">
    <property type="interactions" value="70"/>
</dbReference>
<keyword evidence="6" id="KW-0175">Coiled coil</keyword>
<dbReference type="NCBIfam" id="TIGR04211">
    <property type="entry name" value="SH3_and_anchor"/>
    <property type="match status" value="1"/>
</dbReference>